<feature type="compositionally biased region" description="Polar residues" evidence="7">
    <location>
        <begin position="349"/>
        <end position="360"/>
    </location>
</feature>
<feature type="region of interest" description="Disordered" evidence="7">
    <location>
        <begin position="265"/>
        <end position="301"/>
    </location>
</feature>
<dbReference type="InterPro" id="IPR057733">
    <property type="entry name" value="UBE2O-like_SH3-B"/>
</dbReference>
<dbReference type="GO" id="GO:0005524">
    <property type="term" value="F:ATP binding"/>
    <property type="evidence" value="ECO:0007669"/>
    <property type="project" value="UniProtKB-KW"/>
</dbReference>
<gene>
    <name evidence="9" type="primary">UBC23</name>
    <name evidence="9" type="ORF">SDJN03_29927</name>
</gene>
<evidence type="ECO:0000259" key="8">
    <source>
        <dbReference type="PROSITE" id="PS50127"/>
    </source>
</evidence>
<feature type="coiled-coil region" evidence="6">
    <location>
        <begin position="107"/>
        <end position="156"/>
    </location>
</feature>
<evidence type="ECO:0000256" key="3">
    <source>
        <dbReference type="ARBA" id="ARBA00022741"/>
    </source>
</evidence>
<evidence type="ECO:0000256" key="5">
    <source>
        <dbReference type="ARBA" id="ARBA00022840"/>
    </source>
</evidence>
<dbReference type="Pfam" id="PF23043">
    <property type="entry name" value="SH3-B_UBE2O"/>
    <property type="match status" value="1"/>
</dbReference>
<keyword evidence="10" id="KW-1185">Reference proteome</keyword>
<feature type="region of interest" description="Disordered" evidence="7">
    <location>
        <begin position="1211"/>
        <end position="1230"/>
    </location>
</feature>
<dbReference type="InterPro" id="IPR001288">
    <property type="entry name" value="Translation_initiation_fac_3"/>
</dbReference>
<dbReference type="InterPro" id="IPR019814">
    <property type="entry name" value="Translation_initiation_fac_3_N"/>
</dbReference>
<feature type="compositionally biased region" description="Basic and acidic residues" evidence="7">
    <location>
        <begin position="546"/>
        <end position="556"/>
    </location>
</feature>
<keyword evidence="2" id="KW-0808">Transferase</keyword>
<feature type="compositionally biased region" description="Polar residues" evidence="7">
    <location>
        <begin position="521"/>
        <end position="540"/>
    </location>
</feature>
<dbReference type="Pfam" id="PF00179">
    <property type="entry name" value="UQ_con"/>
    <property type="match status" value="1"/>
</dbReference>
<organism evidence="9 10">
    <name type="scientific">Cucurbita argyrosperma subsp. sororia</name>
    <dbReference type="NCBI Taxonomy" id="37648"/>
    <lineage>
        <taxon>Eukaryota</taxon>
        <taxon>Viridiplantae</taxon>
        <taxon>Streptophyta</taxon>
        <taxon>Embryophyta</taxon>
        <taxon>Tracheophyta</taxon>
        <taxon>Spermatophyta</taxon>
        <taxon>Magnoliopsida</taxon>
        <taxon>eudicotyledons</taxon>
        <taxon>Gunneridae</taxon>
        <taxon>Pentapetalae</taxon>
        <taxon>rosids</taxon>
        <taxon>fabids</taxon>
        <taxon>Cucurbitales</taxon>
        <taxon>Cucurbitaceae</taxon>
        <taxon>Cucurbiteae</taxon>
        <taxon>Cucurbita</taxon>
    </lineage>
</organism>
<evidence type="ECO:0000313" key="9">
    <source>
        <dbReference type="EMBL" id="KAG6571012.1"/>
    </source>
</evidence>
<dbReference type="Pfam" id="PF05198">
    <property type="entry name" value="IF3_N"/>
    <property type="match status" value="1"/>
</dbReference>
<evidence type="ECO:0000256" key="6">
    <source>
        <dbReference type="SAM" id="Coils"/>
    </source>
</evidence>
<feature type="region of interest" description="Disordered" evidence="7">
    <location>
        <begin position="583"/>
        <end position="652"/>
    </location>
</feature>
<protein>
    <recommendedName>
        <fullName evidence="1">E2 ubiquitin-conjugating enzyme</fullName>
        <ecNumber evidence="1">2.3.2.23</ecNumber>
    </recommendedName>
</protein>
<feature type="region of interest" description="Disordered" evidence="7">
    <location>
        <begin position="336"/>
        <end position="490"/>
    </location>
</feature>
<dbReference type="GO" id="GO:0003743">
    <property type="term" value="F:translation initiation factor activity"/>
    <property type="evidence" value="ECO:0007669"/>
    <property type="project" value="InterPro"/>
</dbReference>
<dbReference type="NCBIfam" id="TIGR00168">
    <property type="entry name" value="infC"/>
    <property type="match status" value="1"/>
</dbReference>
<feature type="region of interest" description="Disordered" evidence="7">
    <location>
        <begin position="506"/>
        <end position="562"/>
    </location>
</feature>
<evidence type="ECO:0000256" key="4">
    <source>
        <dbReference type="ARBA" id="ARBA00022786"/>
    </source>
</evidence>
<feature type="compositionally biased region" description="Polar residues" evidence="7">
    <location>
        <begin position="1351"/>
        <end position="1365"/>
    </location>
</feature>
<dbReference type="EMBL" id="JAGKQH010000020">
    <property type="protein sequence ID" value="KAG6571012.1"/>
    <property type="molecule type" value="Genomic_DNA"/>
</dbReference>
<dbReference type="InterPro" id="IPR000608">
    <property type="entry name" value="UBC"/>
</dbReference>
<keyword evidence="5" id="KW-0067">ATP-binding</keyword>
<dbReference type="InterPro" id="IPR057734">
    <property type="entry name" value="UBE2O-like_SH3-C"/>
</dbReference>
<proteinExistence type="predicted"/>
<dbReference type="CDD" id="cd23837">
    <property type="entry name" value="UBCc_UBE2O"/>
    <property type="match status" value="1"/>
</dbReference>
<keyword evidence="4" id="KW-0833">Ubl conjugation pathway</keyword>
<evidence type="ECO:0000256" key="1">
    <source>
        <dbReference type="ARBA" id="ARBA00012486"/>
    </source>
</evidence>
<evidence type="ECO:0000256" key="2">
    <source>
        <dbReference type="ARBA" id="ARBA00022679"/>
    </source>
</evidence>
<dbReference type="FunFam" id="3.30.110.10:FF:000005">
    <property type="entry name" value="Translation initiation factor 3 (IF-3) family protein"/>
    <property type="match status" value="1"/>
</dbReference>
<dbReference type="GO" id="GO:0061631">
    <property type="term" value="F:ubiquitin conjugating enzyme activity"/>
    <property type="evidence" value="ECO:0007669"/>
    <property type="project" value="UniProtKB-EC"/>
</dbReference>
<feature type="region of interest" description="Disordered" evidence="7">
    <location>
        <begin position="887"/>
        <end position="909"/>
    </location>
</feature>
<dbReference type="Pfam" id="PF23046">
    <property type="entry name" value="tSH3-B_UBE2O"/>
    <property type="match status" value="1"/>
</dbReference>
<feature type="compositionally biased region" description="Polar residues" evidence="7">
    <location>
        <begin position="896"/>
        <end position="906"/>
    </location>
</feature>
<dbReference type="Pfam" id="PF23044">
    <property type="entry name" value="SH3-C_UBE2O"/>
    <property type="match status" value="1"/>
</dbReference>
<name>A0AAV6LV65_9ROSI</name>
<feature type="compositionally biased region" description="Polar residues" evidence="7">
    <location>
        <begin position="441"/>
        <end position="473"/>
    </location>
</feature>
<dbReference type="InterPro" id="IPR057732">
    <property type="entry name" value="SH3-A_UBE2O"/>
</dbReference>
<keyword evidence="3" id="KW-0547">Nucleotide-binding</keyword>
<dbReference type="EC" id="2.3.2.23" evidence="1"/>
<dbReference type="PANTHER" id="PTHR46116:SF21">
    <property type="entry name" value="UBIQUITIN-CONJUGATING ENZYME E2 23-RELATED"/>
    <property type="match status" value="1"/>
</dbReference>
<sequence>MAVFCRINQSKLKSLSDQFKRHYFQISYAASLDSGRITKHVFGCVERTIPRRPADCGGNVRFFAAPVQFQGKAKKEEKDTSGPRLNDKIKADFVRLVSDDGHTVLKLHEALARARELNLDLVEVQTKANPPVCKIMDFHREKYKQQIREKDRVKSKAELSLRKGDHKEVRFTGKTEEKDLRMKADMVKRLMERGYRVKCSARGGEDQDLGGLLSRLSALIEDVALVESGPRVERGQAYVIVRHVKFGPSKKGGGGKASNVVANAKQTAQNGTTSPTSPARSSSPREEEMGPEVDFESSKETTWSVVDGNNDFDEVFDLKDDANGTPSKTAAMKMNVSDLSQPRGLPDSGRTSSVPLSRQDPSIKADNRYKKIEPVNRFQPPNAMGSKGRGAKDSFRSEPEIRDQRRHTPNTDFSPSTRETRRYEDNASASRNIKPGPPHSTAPTPSKTSFGIFSSLNTNAPGKQDTPATSYRGNQGPPYTPSTNPEDKGQKSWGVFILLCLPRNKPQMEQQGSVDKESLIGTGNSYTNRDGVSSSENVHMTTINNDETRRTNENTSDKPSIPHIYRQDIVKSKGSGMIGIVTEVAGDADSDSDITDDEDEDEDEDEDGEDGEDDDGCDDDDGDGEKVGQNKENYGDDSNAKNSNRDNYKSQPLPDDEVRVLWMDESETTLNVNDLTVIDRGFLHGDFVAAVSDPTGQAGVVVDVNISVDLLVPDGSIMKDISSKDLKRVRDFTVGDYVVLGPWLGRIDDVLDNVTVMFDDGSKCKVTKAEPMRLKPVSKNILEDANFPYYPGQRVKASSSTVFKNSKWLSGLWKPNRLEGTVTKVTVGSVFIYWIASAGYGPDSSTTPAEEQTPKNLRLLTCFSHANWQLGDWCLLPSSFSSGLTKESSRTHRSDSVNNSLDSTQPEGVCDSEDVVLNELSGTTESTDLDSLSACDGNYRNPECNILPESSNSRALKETTHETWPLHRKKIRKVVIRRDKKARKKEENFERALLIINTKTKVDVAWQDGRTERGLDSTNLIPIDNPGDHEFVPEQYVVEKASDNDDDISESRRVGVVKSVHAKERTACVMWLKPVSRAEDPREFDIQEIVSVYELEGHPDYDYCYGDVVVRLSPVSDSIESMSLGNDTEELKQQSSTNEMMNCTEKASGSQKIEDPSCSDDCIDFSDLSWVGNITGLKNGDIEVTWANGMVSTVGPQAIYVVGRDDDDESIAAGSEVSNGAASWETVDDDERDCVDNAKEDIELQDPGVNSEEEGSEQNNSGRNLALSVPFAAIRFFTRLAAGIFSRGPRNPESMDVDSHSESETQSLEIQALEEKDSGLQSSSLKSNSFDASDMNSDCGRGEDNIASEPSEVSESADASSNLRTAESDGSACHEDGTCSFKGFDIAKDPLDHYFLGTNGQTNSGRKWLKKIQQDWSILQNNLPDGIYVRVYEDRMDLLRAVIVGAYGTPYQDGLFFFDFHLPPEYPDVPPSAYYHSGGWRINPNLYEEGKVCLSLLNTWTGRGNEVWDSKSSSILQVLVSLQGLVLNSKPYFNEAGYDKQIGTAEGEKNSLSYNENTFLLNCKTIMYLMRKPPKDFEELVKEHFRRRGYFILKACDAYMKGHLIGSLTEDASIRENSDPNSTSVGFKLMLAKIVPKLVSSLNEVGADCDDFKHFQQL</sequence>
<feature type="domain" description="UBC core" evidence="8">
    <location>
        <begin position="1407"/>
        <end position="1567"/>
    </location>
</feature>
<dbReference type="PANTHER" id="PTHR46116">
    <property type="entry name" value="(E3-INDEPENDENT) E2 UBIQUITIN-CONJUGATING ENZYME"/>
    <property type="match status" value="1"/>
</dbReference>
<feature type="region of interest" description="Disordered" evidence="7">
    <location>
        <begin position="1287"/>
        <end position="1373"/>
    </location>
</feature>
<dbReference type="FunFam" id="3.10.110.10:FF:000028">
    <property type="entry name" value="Probable ubiquitin-conjugating enzyme E2 23"/>
    <property type="match status" value="1"/>
</dbReference>
<dbReference type="Proteomes" id="UP000685013">
    <property type="component" value="Chromosome 20"/>
</dbReference>
<feature type="compositionally biased region" description="Low complexity" evidence="7">
    <location>
        <begin position="1319"/>
        <end position="1329"/>
    </location>
</feature>
<dbReference type="InterPro" id="IPR057735">
    <property type="entry name" value="UBE2O-like_tSH3-B"/>
</dbReference>
<evidence type="ECO:0000313" key="10">
    <source>
        <dbReference type="Proteomes" id="UP000685013"/>
    </source>
</evidence>
<feature type="compositionally biased region" description="Acidic residues" evidence="7">
    <location>
        <begin position="586"/>
        <end position="623"/>
    </location>
</feature>
<keyword evidence="6" id="KW-0175">Coiled coil</keyword>
<dbReference type="Pfam" id="PF23048">
    <property type="entry name" value="SH3-A_UBE2O"/>
    <property type="match status" value="1"/>
</dbReference>
<comment type="caution">
    <text evidence="9">The sequence shown here is derived from an EMBL/GenBank/DDBJ whole genome shotgun (WGS) entry which is preliminary data.</text>
</comment>
<feature type="compositionally biased region" description="Basic and acidic residues" evidence="7">
    <location>
        <begin position="390"/>
        <end position="403"/>
    </location>
</feature>
<feature type="non-terminal residue" evidence="9">
    <location>
        <position position="1"/>
    </location>
</feature>
<feature type="region of interest" description="Disordered" evidence="7">
    <location>
        <begin position="1241"/>
        <end position="1262"/>
    </location>
</feature>
<feature type="compositionally biased region" description="Low complexity" evidence="7">
    <location>
        <begin position="272"/>
        <end position="282"/>
    </location>
</feature>
<accession>A0AAV6LV65</accession>
<evidence type="ECO:0000256" key="7">
    <source>
        <dbReference type="SAM" id="MobiDB-lite"/>
    </source>
</evidence>
<dbReference type="SMART" id="SM00212">
    <property type="entry name" value="UBCc"/>
    <property type="match status" value="1"/>
</dbReference>
<dbReference type="PROSITE" id="PS50127">
    <property type="entry name" value="UBC_2"/>
    <property type="match status" value="1"/>
</dbReference>
<feature type="compositionally biased region" description="Basic and acidic residues" evidence="7">
    <location>
        <begin position="361"/>
        <end position="374"/>
    </location>
</feature>
<reference evidence="9 10" key="1">
    <citation type="journal article" date="2021" name="Hortic Res">
        <title>The domestication of Cucurbita argyrosperma as revealed by the genome of its wild relative.</title>
        <authorList>
            <person name="Barrera-Redondo J."/>
            <person name="Sanchez-de la Vega G."/>
            <person name="Aguirre-Liguori J.A."/>
            <person name="Castellanos-Morales G."/>
            <person name="Gutierrez-Guerrero Y.T."/>
            <person name="Aguirre-Dugua X."/>
            <person name="Aguirre-Planter E."/>
            <person name="Tenaillon M.I."/>
            <person name="Lira-Saade R."/>
            <person name="Eguiarte L.E."/>
        </authorList>
    </citation>
    <scope>NUCLEOTIDE SEQUENCE [LARGE SCALE GENOMIC DNA]</scope>
    <source>
        <strain evidence="9">JBR-2021</strain>
    </source>
</reference>